<dbReference type="SUPFAM" id="SSF51905">
    <property type="entry name" value="FAD/NAD(P)-binding domain"/>
    <property type="match status" value="1"/>
</dbReference>
<comment type="caution">
    <text evidence="7">The sequence shown here is derived from an EMBL/GenBank/DDBJ whole genome shotgun (WGS) entry which is preliminary data.</text>
</comment>
<dbReference type="Proteomes" id="UP001344888">
    <property type="component" value="Unassembled WGS sequence"/>
</dbReference>
<feature type="domain" description="Rieske" evidence="6">
    <location>
        <begin position="407"/>
        <end position="452"/>
    </location>
</feature>
<dbReference type="EMBL" id="JARSFG010000007">
    <property type="protein sequence ID" value="MEC1178001.1"/>
    <property type="molecule type" value="Genomic_DNA"/>
</dbReference>
<dbReference type="GO" id="GO:0004497">
    <property type="term" value="F:monooxygenase activity"/>
    <property type="evidence" value="ECO:0007669"/>
    <property type="project" value="UniProtKB-ARBA"/>
</dbReference>
<dbReference type="RefSeq" id="WP_326122520.1">
    <property type="nucleotide sequence ID" value="NZ_JARSFG010000007.1"/>
</dbReference>
<dbReference type="PANTHER" id="PTHR13847">
    <property type="entry name" value="SARCOSINE DEHYDROGENASE-RELATED"/>
    <property type="match status" value="1"/>
</dbReference>
<evidence type="ECO:0000313" key="7">
    <source>
        <dbReference type="EMBL" id="MEC1178001.1"/>
    </source>
</evidence>
<keyword evidence="5" id="KW-1015">Disulfide bond</keyword>
<evidence type="ECO:0000313" key="8">
    <source>
        <dbReference type="Proteomes" id="UP001344888"/>
    </source>
</evidence>
<proteinExistence type="predicted"/>
<dbReference type="InterPro" id="IPR006076">
    <property type="entry name" value="FAD-dep_OxRdtase"/>
</dbReference>
<protein>
    <submittedName>
        <fullName evidence="7">FAD-dependent oxidoreductase</fullName>
    </submittedName>
</protein>
<dbReference type="GO" id="GO:0046872">
    <property type="term" value="F:metal ion binding"/>
    <property type="evidence" value="ECO:0007669"/>
    <property type="project" value="UniProtKB-KW"/>
</dbReference>
<dbReference type="Gene3D" id="3.50.50.60">
    <property type="entry name" value="FAD/NAD(P)-binding domain"/>
    <property type="match status" value="1"/>
</dbReference>
<dbReference type="GO" id="GO:0051537">
    <property type="term" value="F:2 iron, 2 sulfur cluster binding"/>
    <property type="evidence" value="ECO:0007669"/>
    <property type="project" value="UniProtKB-KW"/>
</dbReference>
<sequence length="452" mass="49869">MQQSLWLHHTTPMTTSTLSSDTVCDICIVGAGLSGVYTAYLLAKAGLRVIVIEAKSIGEGATAHSTGKLTAQHGLFYSTLQEDEAKLYYQVNKSAIEKALAKADKTTYTTATSFIYTTETDNRTLLEQEYEAYKKIGIPSLITNDTELADKVQLALGMQHEAQIHPVQFLLHFAKLAQQAGAQFFTHTRATQVTDKPTVTTAEGYTIACKKLVLCTHYPIDSIAGFNTLKLTVDRAYLTATACTDLLQGQYISIDSPARTIRTAQVDGQSYFVYGGTSHLAGTEGETTKYYDTLTQELDSKFDLPAPSFLWSAQDMTTPDSIPFVGPMTKDSPIYIATGFKKWGLSSSLVAAEILRGYFTNKEHRATQLYMPSRIQGRTVYDMLTKAGFISEQFIAGYVTRMSAPKCTHLGCKTRWNDADETWDCPCHGSRFDKKGNVIEGPAVYPLKLEEL</sequence>
<gene>
    <name evidence="7" type="ORF">P9B03_05850</name>
</gene>
<evidence type="ECO:0000259" key="6">
    <source>
        <dbReference type="PROSITE" id="PS51296"/>
    </source>
</evidence>
<evidence type="ECO:0000256" key="2">
    <source>
        <dbReference type="ARBA" id="ARBA00022723"/>
    </source>
</evidence>
<dbReference type="InterPro" id="IPR036188">
    <property type="entry name" value="FAD/NAD-bd_sf"/>
</dbReference>
<dbReference type="InterPro" id="IPR036922">
    <property type="entry name" value="Rieske_2Fe-2S_sf"/>
</dbReference>
<evidence type="ECO:0000256" key="4">
    <source>
        <dbReference type="ARBA" id="ARBA00023014"/>
    </source>
</evidence>
<accession>A0AAW9NTG6</accession>
<dbReference type="Pfam" id="PF01266">
    <property type="entry name" value="DAO"/>
    <property type="match status" value="1"/>
</dbReference>
<dbReference type="SUPFAM" id="SSF50022">
    <property type="entry name" value="ISP domain"/>
    <property type="match status" value="1"/>
</dbReference>
<keyword evidence="1" id="KW-0001">2Fe-2S</keyword>
<dbReference type="GO" id="GO:0016020">
    <property type="term" value="C:membrane"/>
    <property type="evidence" value="ECO:0007669"/>
    <property type="project" value="InterPro"/>
</dbReference>
<keyword evidence="8" id="KW-1185">Reference proteome</keyword>
<reference evidence="7 8" key="1">
    <citation type="submission" date="2023-03" db="EMBL/GenBank/DDBJ databases">
        <title>Bacillus Genome Sequencing.</title>
        <authorList>
            <person name="Dunlap C."/>
        </authorList>
    </citation>
    <scope>NUCLEOTIDE SEQUENCE [LARGE SCALE GENOMIC DNA]</scope>
    <source>
        <strain evidence="7 8">B-59205</strain>
    </source>
</reference>
<dbReference type="Gene3D" id="2.102.10.10">
    <property type="entry name" value="Rieske [2Fe-2S] iron-sulphur domain"/>
    <property type="match status" value="1"/>
</dbReference>
<keyword evidence="3" id="KW-0408">Iron</keyword>
<keyword evidence="4" id="KW-0411">Iron-sulfur</keyword>
<dbReference type="PANTHER" id="PTHR13847:SF274">
    <property type="entry name" value="RIESKE 2FE-2S IRON-SULFUR PROTEIN YHFW-RELATED"/>
    <property type="match status" value="1"/>
</dbReference>
<dbReference type="Pfam" id="PF00355">
    <property type="entry name" value="Rieske"/>
    <property type="match status" value="1"/>
</dbReference>
<dbReference type="GO" id="GO:0016705">
    <property type="term" value="F:oxidoreductase activity, acting on paired donors, with incorporation or reduction of molecular oxygen"/>
    <property type="evidence" value="ECO:0007669"/>
    <property type="project" value="UniProtKB-ARBA"/>
</dbReference>
<evidence type="ECO:0000256" key="3">
    <source>
        <dbReference type="ARBA" id="ARBA00023004"/>
    </source>
</evidence>
<name>A0AAW9NTG6_9BACL</name>
<dbReference type="AlphaFoldDB" id="A0AAW9NTG6"/>
<organism evidence="7 8">
    <name type="scientific">Metasolibacillus meyeri</name>
    <dbReference type="NCBI Taxonomy" id="1071052"/>
    <lineage>
        <taxon>Bacteria</taxon>
        <taxon>Bacillati</taxon>
        <taxon>Bacillota</taxon>
        <taxon>Bacilli</taxon>
        <taxon>Bacillales</taxon>
        <taxon>Caryophanaceae</taxon>
        <taxon>Metasolibacillus</taxon>
    </lineage>
</organism>
<keyword evidence="2" id="KW-0479">Metal-binding</keyword>
<dbReference type="InterPro" id="IPR017941">
    <property type="entry name" value="Rieske_2Fe-2S"/>
</dbReference>
<evidence type="ECO:0000256" key="1">
    <source>
        <dbReference type="ARBA" id="ARBA00022714"/>
    </source>
</evidence>
<dbReference type="Gene3D" id="3.30.9.10">
    <property type="entry name" value="D-Amino Acid Oxidase, subunit A, domain 2"/>
    <property type="match status" value="1"/>
</dbReference>
<evidence type="ECO:0000256" key="5">
    <source>
        <dbReference type="ARBA" id="ARBA00023157"/>
    </source>
</evidence>
<dbReference type="PROSITE" id="PS51296">
    <property type="entry name" value="RIESKE"/>
    <property type="match status" value="1"/>
</dbReference>
<dbReference type="InterPro" id="IPR005805">
    <property type="entry name" value="Rieske_Fe-S_prot_C"/>
</dbReference>
<dbReference type="PRINTS" id="PR00162">
    <property type="entry name" value="RIESKE"/>
</dbReference>
<dbReference type="GO" id="GO:0005737">
    <property type="term" value="C:cytoplasm"/>
    <property type="evidence" value="ECO:0007669"/>
    <property type="project" value="TreeGrafter"/>
</dbReference>